<feature type="region of interest" description="Disordered" evidence="5">
    <location>
        <begin position="301"/>
        <end position="654"/>
    </location>
</feature>
<evidence type="ECO:0000256" key="6">
    <source>
        <dbReference type="SAM" id="Phobius"/>
    </source>
</evidence>
<feature type="compositionally biased region" description="Basic and acidic residues" evidence="5">
    <location>
        <begin position="526"/>
        <end position="535"/>
    </location>
</feature>
<feature type="domain" description="Protein kinase" evidence="7">
    <location>
        <begin position="36"/>
        <end position="289"/>
    </location>
</feature>
<feature type="compositionally biased region" description="Basic and acidic residues" evidence="5">
    <location>
        <begin position="635"/>
        <end position="648"/>
    </location>
</feature>
<keyword evidence="4" id="KW-0067">ATP-binding</keyword>
<dbReference type="Pfam" id="PF00069">
    <property type="entry name" value="Pkinase"/>
    <property type="match status" value="1"/>
</dbReference>
<dbReference type="Gene3D" id="3.30.200.20">
    <property type="entry name" value="Phosphorylase Kinase, domain 1"/>
    <property type="match status" value="1"/>
</dbReference>
<name>A0ABY7H594_9BACT</name>
<organism evidence="8 9">
    <name type="scientific">Nannocystis punicea</name>
    <dbReference type="NCBI Taxonomy" id="2995304"/>
    <lineage>
        <taxon>Bacteria</taxon>
        <taxon>Pseudomonadati</taxon>
        <taxon>Myxococcota</taxon>
        <taxon>Polyangia</taxon>
        <taxon>Nannocystales</taxon>
        <taxon>Nannocystaceae</taxon>
        <taxon>Nannocystis</taxon>
    </lineage>
</organism>
<dbReference type="EMBL" id="CP114040">
    <property type="protein sequence ID" value="WAS94338.1"/>
    <property type="molecule type" value="Genomic_DNA"/>
</dbReference>
<evidence type="ECO:0000256" key="2">
    <source>
        <dbReference type="ARBA" id="ARBA00022741"/>
    </source>
</evidence>
<reference evidence="8" key="1">
    <citation type="submission" date="2022-11" db="EMBL/GenBank/DDBJ databases">
        <title>Minimal conservation of predation-associated metabolite biosynthetic gene clusters underscores biosynthetic potential of Myxococcota including descriptions for ten novel species: Archangium lansinium sp. nov., Myxococcus landrumus sp. nov., Nannocystis bai.</title>
        <authorList>
            <person name="Ahearne A."/>
            <person name="Stevens C."/>
            <person name="Dowd S."/>
        </authorList>
    </citation>
    <scope>NUCLEOTIDE SEQUENCE</scope>
    <source>
        <strain evidence="8">Fl3</strain>
    </source>
</reference>
<keyword evidence="6" id="KW-0812">Transmembrane</keyword>
<keyword evidence="9" id="KW-1185">Reference proteome</keyword>
<keyword evidence="6" id="KW-1133">Transmembrane helix</keyword>
<feature type="transmembrane region" description="Helical" evidence="6">
    <location>
        <begin position="695"/>
        <end position="715"/>
    </location>
</feature>
<keyword evidence="6" id="KW-0472">Membrane</keyword>
<evidence type="ECO:0000313" key="8">
    <source>
        <dbReference type="EMBL" id="WAS94338.1"/>
    </source>
</evidence>
<keyword evidence="1" id="KW-0808">Transferase</keyword>
<evidence type="ECO:0000259" key="7">
    <source>
        <dbReference type="PROSITE" id="PS50011"/>
    </source>
</evidence>
<feature type="compositionally biased region" description="Low complexity" evidence="5">
    <location>
        <begin position="405"/>
        <end position="422"/>
    </location>
</feature>
<dbReference type="PANTHER" id="PTHR43289:SF6">
    <property type="entry name" value="SERINE_THREONINE-PROTEIN KINASE NEKL-3"/>
    <property type="match status" value="1"/>
</dbReference>
<feature type="compositionally biased region" description="Low complexity" evidence="5">
    <location>
        <begin position="349"/>
        <end position="376"/>
    </location>
</feature>
<evidence type="ECO:0000313" key="9">
    <source>
        <dbReference type="Proteomes" id="UP001164459"/>
    </source>
</evidence>
<feature type="compositionally biased region" description="Basic and acidic residues" evidence="5">
    <location>
        <begin position="491"/>
        <end position="500"/>
    </location>
</feature>
<proteinExistence type="predicted"/>
<evidence type="ECO:0000256" key="3">
    <source>
        <dbReference type="ARBA" id="ARBA00022777"/>
    </source>
</evidence>
<evidence type="ECO:0000256" key="5">
    <source>
        <dbReference type="SAM" id="MobiDB-lite"/>
    </source>
</evidence>
<dbReference type="InterPro" id="IPR000719">
    <property type="entry name" value="Prot_kinase_dom"/>
</dbReference>
<gene>
    <name evidence="8" type="ORF">O0S08_50095</name>
</gene>
<evidence type="ECO:0000256" key="4">
    <source>
        <dbReference type="ARBA" id="ARBA00022840"/>
    </source>
</evidence>
<dbReference type="Gene3D" id="1.10.510.10">
    <property type="entry name" value="Transferase(Phosphotransferase) domain 1"/>
    <property type="match status" value="1"/>
</dbReference>
<keyword evidence="2" id="KW-0547">Nucleotide-binding</keyword>
<evidence type="ECO:0000256" key="1">
    <source>
        <dbReference type="ARBA" id="ARBA00022679"/>
    </source>
</evidence>
<accession>A0ABY7H594</accession>
<dbReference type="RefSeq" id="WP_269036675.1">
    <property type="nucleotide sequence ID" value="NZ_CP114040.1"/>
</dbReference>
<keyword evidence="3 8" id="KW-0418">Kinase</keyword>
<dbReference type="CDD" id="cd14014">
    <property type="entry name" value="STKc_PknB_like"/>
    <property type="match status" value="1"/>
</dbReference>
<sequence>MPYGLIARADPWMLAPVVTGTGEARAKVGDVLGGRWELRESIGAGGLGRVFGAWDRERRQTCAIKLFDAAAAVPAEAFRRYTEALRGAAAVSHPAVVLPQTPVVAGGPRFAVGEWLKGVDLDGLRSRGGAVQWSRAAEIVSTCADALAVVHEATGLAHRALKPGNVWICENSQVRLLDLGIAELAVSPVAPRAGGVFVEYRAPEQLEGHGGDARSDVFTLAVLLFELTTGVHPFAGQSAFKAAHRALQSTPDPSTEGLPAQAQPLLTRALARRPEDRHASAREFLRALTIVRQSVGGTAPRAAATAPANAADADDGPAPPVADSTTQLRIPVPRQKPPSAPAEAPVRGAGEAPAFAAPVAPATAEPPNTPATDEPALLGRSAASPGKPPRGAGLEASRERDARRPATATPSSSASTKVSPRTGPSERDVRQAAAKSRPEPNYVPGPPDLPTDWITTERDFRRPSVPESTMALPDPGDLSKKPGLPAQKVAAAERDVRRPSVPETTLALSEPAPSPERPSLPAHWVTTERDLRRPAAPEATLALSEPPLRAPAIDEDAATTAIPSLNPRPAKSVPQDMSADPQADEPTRALLRSGPRGSGGPANGRDAPAGLGPGGTVVLDRGGPRPVESTIALPDPKDMPPRAPRDGADAPEEPTQMVTNLAEQVRAAQARRQAEVSRETVLPTPTAKPWLSPRGLVVFNLALGALILAALAVLLTR</sequence>
<dbReference type="PANTHER" id="PTHR43289">
    <property type="entry name" value="MITOGEN-ACTIVATED PROTEIN KINASE KINASE KINASE 20-RELATED"/>
    <property type="match status" value="1"/>
</dbReference>
<feature type="compositionally biased region" description="Basic and acidic residues" evidence="5">
    <location>
        <begin position="455"/>
        <end position="464"/>
    </location>
</feature>
<dbReference type="PROSITE" id="PS50011">
    <property type="entry name" value="PROTEIN_KINASE_DOM"/>
    <property type="match status" value="1"/>
</dbReference>
<dbReference type="Proteomes" id="UP001164459">
    <property type="component" value="Chromosome"/>
</dbReference>
<feature type="compositionally biased region" description="Low complexity" evidence="5">
    <location>
        <begin position="301"/>
        <end position="311"/>
    </location>
</feature>
<dbReference type="SUPFAM" id="SSF56112">
    <property type="entry name" value="Protein kinase-like (PK-like)"/>
    <property type="match status" value="1"/>
</dbReference>
<dbReference type="GO" id="GO:0016301">
    <property type="term" value="F:kinase activity"/>
    <property type="evidence" value="ECO:0007669"/>
    <property type="project" value="UniProtKB-KW"/>
</dbReference>
<protein>
    <submittedName>
        <fullName evidence="8">Protein kinase</fullName>
    </submittedName>
</protein>
<dbReference type="InterPro" id="IPR011009">
    <property type="entry name" value="Kinase-like_dom_sf"/>
</dbReference>